<dbReference type="EMBL" id="PQIB02000003">
    <property type="protein sequence ID" value="RLN29596.1"/>
    <property type="molecule type" value="Genomic_DNA"/>
</dbReference>
<dbReference type="GO" id="GO:0003676">
    <property type="term" value="F:nucleic acid binding"/>
    <property type="evidence" value="ECO:0007669"/>
    <property type="project" value="InterPro"/>
</dbReference>
<dbReference type="PANTHER" id="PTHR47074:SF73">
    <property type="entry name" value="OS04G0448401 PROTEIN"/>
    <property type="match status" value="1"/>
</dbReference>
<dbReference type="InterPro" id="IPR036397">
    <property type="entry name" value="RNaseH_sf"/>
</dbReference>
<evidence type="ECO:0000259" key="1">
    <source>
        <dbReference type="Pfam" id="PF13456"/>
    </source>
</evidence>
<sequence>MWMELLMSTQFIPRSLDAEEVEALACKEGLSLAADWCRRSVIIESDCQALFSIFGRKRGERSGLRFVFEEALEAGRALPHWEFAHKRRERNKATHELQECNLVLE</sequence>
<organism evidence="2 3">
    <name type="scientific">Panicum miliaceum</name>
    <name type="common">Proso millet</name>
    <name type="synonym">Broomcorn millet</name>
    <dbReference type="NCBI Taxonomy" id="4540"/>
    <lineage>
        <taxon>Eukaryota</taxon>
        <taxon>Viridiplantae</taxon>
        <taxon>Streptophyta</taxon>
        <taxon>Embryophyta</taxon>
        <taxon>Tracheophyta</taxon>
        <taxon>Spermatophyta</taxon>
        <taxon>Magnoliopsida</taxon>
        <taxon>Liliopsida</taxon>
        <taxon>Poales</taxon>
        <taxon>Poaceae</taxon>
        <taxon>PACMAD clade</taxon>
        <taxon>Panicoideae</taxon>
        <taxon>Panicodae</taxon>
        <taxon>Paniceae</taxon>
        <taxon>Panicinae</taxon>
        <taxon>Panicum</taxon>
        <taxon>Panicum sect. Panicum</taxon>
    </lineage>
</organism>
<dbReference type="Gene3D" id="3.30.420.10">
    <property type="entry name" value="Ribonuclease H-like superfamily/Ribonuclease H"/>
    <property type="match status" value="1"/>
</dbReference>
<reference evidence="3" key="1">
    <citation type="journal article" date="2019" name="Nat. Commun.">
        <title>The genome of broomcorn millet.</title>
        <authorList>
            <person name="Zou C."/>
            <person name="Miki D."/>
            <person name="Li D."/>
            <person name="Tang Q."/>
            <person name="Xiao L."/>
            <person name="Rajput S."/>
            <person name="Deng P."/>
            <person name="Jia W."/>
            <person name="Huang R."/>
            <person name="Zhang M."/>
            <person name="Sun Y."/>
            <person name="Hu J."/>
            <person name="Fu X."/>
            <person name="Schnable P.S."/>
            <person name="Li F."/>
            <person name="Zhang H."/>
            <person name="Feng B."/>
            <person name="Zhu X."/>
            <person name="Liu R."/>
            <person name="Schnable J.C."/>
            <person name="Zhu J.-K."/>
            <person name="Zhang H."/>
        </authorList>
    </citation>
    <scope>NUCLEOTIDE SEQUENCE [LARGE SCALE GENOMIC DNA]</scope>
</reference>
<protein>
    <recommendedName>
        <fullName evidence="1">RNase H type-1 domain-containing protein</fullName>
    </recommendedName>
</protein>
<keyword evidence="3" id="KW-1185">Reference proteome</keyword>
<dbReference type="Pfam" id="PF13456">
    <property type="entry name" value="RVT_3"/>
    <property type="match status" value="1"/>
</dbReference>
<proteinExistence type="predicted"/>
<name>A0A3L6T0W2_PANMI</name>
<dbReference type="AlphaFoldDB" id="A0A3L6T0W2"/>
<feature type="domain" description="RNase H type-1" evidence="1">
    <location>
        <begin position="8"/>
        <end position="97"/>
    </location>
</feature>
<comment type="caution">
    <text evidence="2">The sequence shown here is derived from an EMBL/GenBank/DDBJ whole genome shotgun (WGS) entry which is preliminary data.</text>
</comment>
<dbReference type="InterPro" id="IPR052929">
    <property type="entry name" value="RNase_H-like_EbsB-rel"/>
</dbReference>
<evidence type="ECO:0000313" key="2">
    <source>
        <dbReference type="EMBL" id="RLN29596.1"/>
    </source>
</evidence>
<gene>
    <name evidence="2" type="ORF">C2845_PM05G21600</name>
</gene>
<accession>A0A3L6T0W2</accession>
<dbReference type="InterPro" id="IPR002156">
    <property type="entry name" value="RNaseH_domain"/>
</dbReference>
<dbReference type="GO" id="GO:0004523">
    <property type="term" value="F:RNA-DNA hybrid ribonuclease activity"/>
    <property type="evidence" value="ECO:0007669"/>
    <property type="project" value="InterPro"/>
</dbReference>
<dbReference type="PANTHER" id="PTHR47074">
    <property type="entry name" value="BNAC02G40300D PROTEIN"/>
    <property type="match status" value="1"/>
</dbReference>
<evidence type="ECO:0000313" key="3">
    <source>
        <dbReference type="Proteomes" id="UP000275267"/>
    </source>
</evidence>
<dbReference type="STRING" id="4540.A0A3L6T0W2"/>
<dbReference type="Proteomes" id="UP000275267">
    <property type="component" value="Unassembled WGS sequence"/>
</dbReference>
<dbReference type="OrthoDB" id="692420at2759"/>